<evidence type="ECO:0000256" key="6">
    <source>
        <dbReference type="ARBA" id="ARBA00023136"/>
    </source>
</evidence>
<organism evidence="9 10">
    <name type="scientific">Emticicia aquatica</name>
    <dbReference type="NCBI Taxonomy" id="1681835"/>
    <lineage>
        <taxon>Bacteria</taxon>
        <taxon>Pseudomonadati</taxon>
        <taxon>Bacteroidota</taxon>
        <taxon>Cytophagia</taxon>
        <taxon>Cytophagales</taxon>
        <taxon>Leadbetterellaceae</taxon>
        <taxon>Emticicia</taxon>
    </lineage>
</organism>
<evidence type="ECO:0000313" key="10">
    <source>
        <dbReference type="Proteomes" id="UP000837932"/>
    </source>
</evidence>
<reference evidence="9" key="1">
    <citation type="submission" date="2021-12" db="EMBL/GenBank/DDBJ databases">
        <authorList>
            <person name="Rodrigo-Torres L."/>
            <person name="Arahal R. D."/>
            <person name="Lucena T."/>
        </authorList>
    </citation>
    <scope>NUCLEOTIDE SEQUENCE</scope>
    <source>
        <strain evidence="9">CECT 8858</strain>
    </source>
</reference>
<evidence type="ECO:0000256" key="3">
    <source>
        <dbReference type="ARBA" id="ARBA00022475"/>
    </source>
</evidence>
<dbReference type="PANTHER" id="PTHR43045:SF7">
    <property type="entry name" value="MAJOR FACILITATOR SUPERFAMILY TRANSPORTER"/>
    <property type="match status" value="1"/>
</dbReference>
<keyword evidence="4 7" id="KW-0812">Transmembrane</keyword>
<feature type="transmembrane region" description="Helical" evidence="7">
    <location>
        <begin position="417"/>
        <end position="442"/>
    </location>
</feature>
<evidence type="ECO:0000256" key="4">
    <source>
        <dbReference type="ARBA" id="ARBA00022692"/>
    </source>
</evidence>
<dbReference type="Pfam" id="PF00083">
    <property type="entry name" value="Sugar_tr"/>
    <property type="match status" value="1"/>
</dbReference>
<dbReference type="PROSITE" id="PS50850">
    <property type="entry name" value="MFS"/>
    <property type="match status" value="1"/>
</dbReference>
<keyword evidence="10" id="KW-1185">Reference proteome</keyword>
<dbReference type="InterPro" id="IPR020846">
    <property type="entry name" value="MFS_dom"/>
</dbReference>
<dbReference type="InterPro" id="IPR036259">
    <property type="entry name" value="MFS_trans_sf"/>
</dbReference>
<comment type="caution">
    <text evidence="9">The sequence shown here is derived from an EMBL/GenBank/DDBJ whole genome shotgun (WGS) entry which is preliminary data.</text>
</comment>
<feature type="transmembrane region" description="Helical" evidence="7">
    <location>
        <begin position="502"/>
        <end position="520"/>
    </location>
</feature>
<dbReference type="Proteomes" id="UP000837932">
    <property type="component" value="Unassembled WGS sequence"/>
</dbReference>
<sequence>MSDSKKNSMFSIIGASSVGTMIEWYDFYIFGSLATVIASKFFPAGPGNETLSFLSTLATFAAGFVVRPFGALFFGRLGDLIGRKYTFMVTLLLMGGATFAIGCIPSYETIGMAAPMLVLLLRLLQGLALGGEYGGAATYVAEHSPTEQRGYMTSWIQITATAGLIVSLIVIAITKLVLSKEDFDVFGWRIPFLASIFMVGISYIIRRNMHESPLFSKAKAEGKTSTNPLKESFGNRLNFKYVLLALLGVTMGQGVVWYTGQFYAMSFIEKIMNVPKEQVDSIMIWGLCLGTPFFVVFGWLSDRIGRKWIMLGGMLVAILSYRTIYSKMYDTVDIKGKTEIVEKATSVAELKENAKNKNGGVDSVFTVTKAFTDGTTYKEVKTKTLKNGVVEINEKDGKPLVDTKKTVTITDTDKWTLIWFVFIQMLFVTMVYGPVAAFLVEMFPIKIRYTSMSLPYHIGNGIFGGLLPAIATFLVTNATKANTVATEAGLAKVIDKPYLEGLWYPIIIAGVCFVIGTIYLNNNDNKVND</sequence>
<dbReference type="RefSeq" id="WP_238806076.1">
    <property type="nucleotide sequence ID" value="NZ_CAKLPY010000001.1"/>
</dbReference>
<keyword evidence="5 7" id="KW-1133">Transmembrane helix</keyword>
<feature type="transmembrane region" description="Helical" evidence="7">
    <location>
        <begin position="454"/>
        <end position="475"/>
    </location>
</feature>
<dbReference type="PROSITE" id="PS00217">
    <property type="entry name" value="SUGAR_TRANSPORT_2"/>
    <property type="match status" value="1"/>
</dbReference>
<evidence type="ECO:0000256" key="5">
    <source>
        <dbReference type="ARBA" id="ARBA00022989"/>
    </source>
</evidence>
<keyword evidence="6 7" id="KW-0472">Membrane</keyword>
<keyword evidence="2" id="KW-0813">Transport</keyword>
<accession>A0ABN8EX48</accession>
<feature type="transmembrane region" description="Helical" evidence="7">
    <location>
        <begin position="86"/>
        <end position="107"/>
    </location>
</feature>
<feature type="transmembrane region" description="Helical" evidence="7">
    <location>
        <begin position="119"/>
        <end position="141"/>
    </location>
</feature>
<feature type="transmembrane region" description="Helical" evidence="7">
    <location>
        <begin position="153"/>
        <end position="174"/>
    </location>
</feature>
<comment type="subcellular location">
    <subcellularLocation>
        <location evidence="1">Cell membrane</location>
        <topology evidence="1">Multi-pass membrane protein</topology>
    </subcellularLocation>
</comment>
<name>A0ABN8EX48_9BACT</name>
<evidence type="ECO:0000313" key="9">
    <source>
        <dbReference type="EMBL" id="CAH0995527.1"/>
    </source>
</evidence>
<dbReference type="EMBL" id="CAKLPY010000001">
    <property type="protein sequence ID" value="CAH0995527.1"/>
    <property type="molecule type" value="Genomic_DNA"/>
</dbReference>
<evidence type="ECO:0000259" key="8">
    <source>
        <dbReference type="PROSITE" id="PS50850"/>
    </source>
</evidence>
<gene>
    <name evidence="9" type="primary">nanT_2</name>
    <name evidence="9" type="ORF">EMA8858_01650</name>
</gene>
<dbReference type="InterPro" id="IPR005828">
    <property type="entry name" value="MFS_sugar_transport-like"/>
</dbReference>
<dbReference type="InterPro" id="IPR005829">
    <property type="entry name" value="Sugar_transporter_CS"/>
</dbReference>
<feature type="transmembrane region" description="Helical" evidence="7">
    <location>
        <begin position="308"/>
        <end position="325"/>
    </location>
</feature>
<feature type="transmembrane region" description="Helical" evidence="7">
    <location>
        <begin position="282"/>
        <end position="301"/>
    </location>
</feature>
<dbReference type="PANTHER" id="PTHR43045">
    <property type="entry name" value="SHIKIMATE TRANSPORTER"/>
    <property type="match status" value="1"/>
</dbReference>
<dbReference type="Gene3D" id="1.20.1250.20">
    <property type="entry name" value="MFS general substrate transporter like domains"/>
    <property type="match status" value="2"/>
</dbReference>
<evidence type="ECO:0000256" key="2">
    <source>
        <dbReference type="ARBA" id="ARBA00022448"/>
    </source>
</evidence>
<dbReference type="SUPFAM" id="SSF103473">
    <property type="entry name" value="MFS general substrate transporter"/>
    <property type="match status" value="1"/>
</dbReference>
<evidence type="ECO:0000256" key="7">
    <source>
        <dbReference type="SAM" id="Phobius"/>
    </source>
</evidence>
<proteinExistence type="predicted"/>
<keyword evidence="3" id="KW-1003">Cell membrane</keyword>
<feature type="transmembrane region" description="Helical" evidence="7">
    <location>
        <begin position="51"/>
        <end position="74"/>
    </location>
</feature>
<feature type="transmembrane region" description="Helical" evidence="7">
    <location>
        <begin position="241"/>
        <end position="262"/>
    </location>
</feature>
<feature type="transmembrane region" description="Helical" evidence="7">
    <location>
        <begin position="186"/>
        <end position="205"/>
    </location>
</feature>
<protein>
    <submittedName>
        <fullName evidence="9">Sialic acid transporter NanT</fullName>
    </submittedName>
</protein>
<feature type="domain" description="Major facilitator superfamily (MFS) profile" evidence="8">
    <location>
        <begin position="12"/>
        <end position="528"/>
    </location>
</feature>
<evidence type="ECO:0000256" key="1">
    <source>
        <dbReference type="ARBA" id="ARBA00004651"/>
    </source>
</evidence>